<evidence type="ECO:0000313" key="1">
    <source>
        <dbReference type="EMBL" id="CDN32532.1"/>
    </source>
</evidence>
<dbReference type="STRING" id="1433126.BN938_2462"/>
<accession>A0A060RAB7</accession>
<reference evidence="1 2" key="1">
    <citation type="journal article" date="2015" name="Genome Announc.">
        <title>Complete Genome Sequence of the Novel Leech Symbiont Mucinivorans hirudinis M3T.</title>
        <authorList>
            <person name="Nelson M.C."/>
            <person name="Bomar L."/>
            <person name="Graf J."/>
        </authorList>
    </citation>
    <scope>NUCLEOTIDE SEQUENCE [LARGE SCALE GENOMIC DNA]</scope>
    <source>
        <strain evidence="2">M3</strain>
    </source>
</reference>
<keyword evidence="2" id="KW-1185">Reference proteome</keyword>
<dbReference type="AlphaFoldDB" id="A0A060RAB7"/>
<organism evidence="1 2">
    <name type="scientific">Mucinivorans hirudinis</name>
    <dbReference type="NCBI Taxonomy" id="1433126"/>
    <lineage>
        <taxon>Bacteria</taxon>
        <taxon>Pseudomonadati</taxon>
        <taxon>Bacteroidota</taxon>
        <taxon>Bacteroidia</taxon>
        <taxon>Bacteroidales</taxon>
        <taxon>Rikenellaceae</taxon>
        <taxon>Mucinivorans</taxon>
    </lineage>
</organism>
<dbReference type="EMBL" id="HG934468">
    <property type="protein sequence ID" value="CDN32532.1"/>
    <property type="molecule type" value="Genomic_DNA"/>
</dbReference>
<name>A0A060RAB7_9BACT</name>
<dbReference type="HOGENOM" id="CLU_2789384_0_0_10"/>
<proteinExistence type="predicted"/>
<sequence length="68" mass="7333">MEKMKISQLTEDEAGMLHGGFSNQPLKIESDLWATNGNCLGGGWGDTNTNCTGTCKNCNINAEEKPEV</sequence>
<dbReference type="KEGG" id="rbc:BN938_2462"/>
<dbReference type="Proteomes" id="UP000027616">
    <property type="component" value="Chromosome I"/>
</dbReference>
<gene>
    <name evidence="1" type="ORF">BN938_2462</name>
</gene>
<evidence type="ECO:0000313" key="2">
    <source>
        <dbReference type="Proteomes" id="UP000027616"/>
    </source>
</evidence>
<protein>
    <submittedName>
        <fullName evidence="1">Uncharacterized protein</fullName>
    </submittedName>
</protein>